<dbReference type="GO" id="GO:0015697">
    <property type="term" value="P:quaternary ammonium group transport"/>
    <property type="evidence" value="ECO:0007669"/>
    <property type="project" value="UniProtKB-ARBA"/>
</dbReference>
<dbReference type="Pfam" id="PF08402">
    <property type="entry name" value="TOBE_2"/>
    <property type="match status" value="1"/>
</dbReference>
<dbReference type="GO" id="GO:0022857">
    <property type="term" value="F:transmembrane transporter activity"/>
    <property type="evidence" value="ECO:0007669"/>
    <property type="project" value="InterPro"/>
</dbReference>
<dbReference type="EMBL" id="CCND01000052">
    <property type="protein sequence ID" value="CDX63521.1"/>
    <property type="molecule type" value="Genomic_DNA"/>
</dbReference>
<keyword evidence="4 6" id="KW-0067">ATP-binding</keyword>
<dbReference type="PANTHER" id="PTHR42781:SF4">
    <property type="entry name" value="SPERMIDINE_PUTRESCINE IMPORT ATP-BINDING PROTEIN POTA"/>
    <property type="match status" value="1"/>
</dbReference>
<dbReference type="InterPro" id="IPR027417">
    <property type="entry name" value="P-loop_NTPase"/>
</dbReference>
<proteinExistence type="inferred from homology"/>
<dbReference type="InterPro" id="IPR003593">
    <property type="entry name" value="AAA+_ATPase"/>
</dbReference>
<dbReference type="InterPro" id="IPR013611">
    <property type="entry name" value="Transp-assoc_OB_typ2"/>
</dbReference>
<evidence type="ECO:0000259" key="5">
    <source>
        <dbReference type="PROSITE" id="PS50893"/>
    </source>
</evidence>
<accession>A0A0K2W7Y5</accession>
<comment type="similarity">
    <text evidence="1">Belongs to the ABC transporter superfamily.</text>
</comment>
<name>A0A0K2W7Y5_MESPL</name>
<evidence type="ECO:0000256" key="3">
    <source>
        <dbReference type="ARBA" id="ARBA00022741"/>
    </source>
</evidence>
<dbReference type="Pfam" id="PF00005">
    <property type="entry name" value="ABC_tran"/>
    <property type="match status" value="1"/>
</dbReference>
<organism evidence="6 7">
    <name type="scientific">Mesorhizobium plurifarium</name>
    <dbReference type="NCBI Taxonomy" id="69974"/>
    <lineage>
        <taxon>Bacteria</taxon>
        <taxon>Pseudomonadati</taxon>
        <taxon>Pseudomonadota</taxon>
        <taxon>Alphaproteobacteria</taxon>
        <taxon>Hyphomicrobiales</taxon>
        <taxon>Phyllobacteriaceae</taxon>
        <taxon>Mesorhizobium</taxon>
    </lineage>
</organism>
<dbReference type="FunFam" id="3.40.50.300:FF:000425">
    <property type="entry name" value="Probable ABC transporter, ATP-binding subunit"/>
    <property type="match status" value="1"/>
</dbReference>
<reference evidence="7" key="1">
    <citation type="submission" date="2014-08" db="EMBL/GenBank/DDBJ databases">
        <authorList>
            <person name="Edwards T."/>
        </authorList>
    </citation>
    <scope>NUCLEOTIDE SEQUENCE [LARGE SCALE GENOMIC DNA]</scope>
</reference>
<dbReference type="InterPro" id="IPR003439">
    <property type="entry name" value="ABC_transporter-like_ATP-bd"/>
</dbReference>
<dbReference type="PROSITE" id="PS00211">
    <property type="entry name" value="ABC_TRANSPORTER_1"/>
    <property type="match status" value="1"/>
</dbReference>
<dbReference type="SUPFAM" id="SSF52540">
    <property type="entry name" value="P-loop containing nucleoside triphosphate hydrolases"/>
    <property type="match status" value="1"/>
</dbReference>
<dbReference type="SUPFAM" id="SSF50331">
    <property type="entry name" value="MOP-like"/>
    <property type="match status" value="1"/>
</dbReference>
<dbReference type="PANTHER" id="PTHR42781">
    <property type="entry name" value="SPERMIDINE/PUTRESCINE IMPORT ATP-BINDING PROTEIN POTA"/>
    <property type="match status" value="1"/>
</dbReference>
<evidence type="ECO:0000313" key="6">
    <source>
        <dbReference type="EMBL" id="CDX63521.1"/>
    </source>
</evidence>
<dbReference type="GO" id="GO:0043190">
    <property type="term" value="C:ATP-binding cassette (ABC) transporter complex"/>
    <property type="evidence" value="ECO:0007669"/>
    <property type="project" value="InterPro"/>
</dbReference>
<feature type="domain" description="ABC transporter" evidence="5">
    <location>
        <begin position="4"/>
        <end position="234"/>
    </location>
</feature>
<dbReference type="Gene3D" id="3.40.50.300">
    <property type="entry name" value="P-loop containing nucleotide triphosphate hydrolases"/>
    <property type="match status" value="1"/>
</dbReference>
<evidence type="ECO:0000256" key="2">
    <source>
        <dbReference type="ARBA" id="ARBA00022448"/>
    </source>
</evidence>
<evidence type="ECO:0000256" key="4">
    <source>
        <dbReference type="ARBA" id="ARBA00022840"/>
    </source>
</evidence>
<sequence length="362" mass="39716">MKYFRVERLVHRFGDFVAIQGISFDIGAGERLCLLGPSGCGKTTTLQAIAGFVTPQSGTISILDEPINALPPERRNIGIMFQNYALFPHMSVFDNVAFGLKMRRTPRSEIQSRVSEALRFVRLEQKASRMPSQLSGGEQQRVAFARAVVIRPRLLLLDEPFSNLDARLRQAMREELLDLLKGLDIATLMVTHDQEEAMAIGDRIAVMQSGHICQIGTPRELYQKPNSRFVGEFLGTSNIFPIGDCEAGPDRIRLTVAGMGEVLAGPVPDITGQSAKYLLVRPERIRLLSPSAPAPDEMQNRFDGVLEDLTFLGPRVEARIRVAGRSVQASSDIFPAGLHPGQPVSIAWSQDASVVTGEASHG</sequence>
<keyword evidence="2" id="KW-0813">Transport</keyword>
<dbReference type="SMART" id="SM00382">
    <property type="entry name" value="AAA"/>
    <property type="match status" value="1"/>
</dbReference>
<dbReference type="Proteomes" id="UP000182888">
    <property type="component" value="Unassembled WGS sequence"/>
</dbReference>
<gene>
    <name evidence="6" type="primary">fbpC</name>
    <name evidence="6" type="ORF">MPL1032_90056</name>
</gene>
<evidence type="ECO:0000313" key="7">
    <source>
        <dbReference type="Proteomes" id="UP000182888"/>
    </source>
</evidence>
<dbReference type="InterPro" id="IPR008995">
    <property type="entry name" value="Mo/tungstate-bd_C_term_dom"/>
</dbReference>
<dbReference type="PROSITE" id="PS50893">
    <property type="entry name" value="ABC_TRANSPORTER_2"/>
    <property type="match status" value="1"/>
</dbReference>
<evidence type="ECO:0000256" key="1">
    <source>
        <dbReference type="ARBA" id="ARBA00005417"/>
    </source>
</evidence>
<dbReference type="AlphaFoldDB" id="A0A0K2W7Y5"/>
<dbReference type="GO" id="GO:0005524">
    <property type="term" value="F:ATP binding"/>
    <property type="evidence" value="ECO:0007669"/>
    <property type="project" value="UniProtKB-KW"/>
</dbReference>
<dbReference type="GO" id="GO:0016887">
    <property type="term" value="F:ATP hydrolysis activity"/>
    <property type="evidence" value="ECO:0007669"/>
    <property type="project" value="InterPro"/>
</dbReference>
<protein>
    <submittedName>
        <fullName evidence="6">Ferric transporter subunit ATP-binding component of ABC transporter CP4-6 prophage</fullName>
    </submittedName>
</protein>
<dbReference type="InterPro" id="IPR050093">
    <property type="entry name" value="ABC_SmlMolc_Importer"/>
</dbReference>
<dbReference type="InterPro" id="IPR017871">
    <property type="entry name" value="ABC_transporter-like_CS"/>
</dbReference>
<keyword evidence="3" id="KW-0547">Nucleotide-binding</keyword>